<dbReference type="EC" id="3.5.1.98" evidence="3"/>
<dbReference type="InterPro" id="IPR037138">
    <property type="entry name" value="His_deacetylse_dom_sf"/>
</dbReference>
<dbReference type="AlphaFoldDB" id="A0AA35WG04"/>
<keyword evidence="8" id="KW-0156">Chromatin regulator</keyword>
<evidence type="ECO:0000256" key="5">
    <source>
        <dbReference type="ARBA" id="ARBA00022491"/>
    </source>
</evidence>
<keyword evidence="7" id="KW-0378">Hydrolase</keyword>
<dbReference type="GO" id="GO:0045150">
    <property type="term" value="P:acetoin catabolic process"/>
    <property type="evidence" value="ECO:0007669"/>
    <property type="project" value="UniProtKB-KW"/>
</dbReference>
<dbReference type="SUPFAM" id="SSF52768">
    <property type="entry name" value="Arginase/deacetylase"/>
    <property type="match status" value="1"/>
</dbReference>
<evidence type="ECO:0000256" key="8">
    <source>
        <dbReference type="ARBA" id="ARBA00022853"/>
    </source>
</evidence>
<dbReference type="Gene3D" id="3.40.800.20">
    <property type="entry name" value="Histone deacetylase domain"/>
    <property type="match status" value="1"/>
</dbReference>
<comment type="pathway">
    <text evidence="1">Ketone degradation; acetoin degradation.</text>
</comment>
<keyword evidence="5" id="KW-0678">Repressor</keyword>
<evidence type="ECO:0000313" key="11">
    <source>
        <dbReference type="Proteomes" id="UP001174909"/>
    </source>
</evidence>
<evidence type="ECO:0000313" key="10">
    <source>
        <dbReference type="EMBL" id="CAI8013030.1"/>
    </source>
</evidence>
<dbReference type="InterPro" id="IPR003085">
    <property type="entry name" value="AcuC"/>
</dbReference>
<evidence type="ECO:0000256" key="6">
    <source>
        <dbReference type="ARBA" id="ARBA00022627"/>
    </source>
</evidence>
<keyword evidence="11" id="KW-1185">Reference proteome</keyword>
<reference evidence="10" key="1">
    <citation type="submission" date="2023-03" db="EMBL/GenBank/DDBJ databases">
        <authorList>
            <person name="Steffen K."/>
            <person name="Cardenas P."/>
        </authorList>
    </citation>
    <scope>NUCLEOTIDE SEQUENCE</scope>
</reference>
<name>A0AA35WG04_GEOBA</name>
<accession>A0AA35WG04</accession>
<dbReference type="GO" id="GO:0000118">
    <property type="term" value="C:histone deacetylase complex"/>
    <property type="evidence" value="ECO:0007669"/>
    <property type="project" value="UniProtKB-ARBA"/>
</dbReference>
<comment type="similarity">
    <text evidence="2">Belongs to the histone deacetylase family. HD type 1 subfamily.</text>
</comment>
<protein>
    <recommendedName>
        <fullName evidence="4">Acetoin utilization protein AcuC</fullName>
        <ecNumber evidence="3">3.5.1.98</ecNumber>
    </recommendedName>
</protein>
<dbReference type="InterPro" id="IPR023801">
    <property type="entry name" value="His_deacetylse_dom"/>
</dbReference>
<dbReference type="GO" id="GO:0141221">
    <property type="term" value="F:histone deacetylase activity, hydrolytic mechanism"/>
    <property type="evidence" value="ECO:0007669"/>
    <property type="project" value="UniProtKB-EC"/>
</dbReference>
<dbReference type="InterPro" id="IPR023696">
    <property type="entry name" value="Ureohydrolase_dom_sf"/>
</dbReference>
<evidence type="ECO:0000256" key="3">
    <source>
        <dbReference type="ARBA" id="ARBA00012111"/>
    </source>
</evidence>
<evidence type="ECO:0000256" key="4">
    <source>
        <dbReference type="ARBA" id="ARBA00020218"/>
    </source>
</evidence>
<evidence type="ECO:0000259" key="9">
    <source>
        <dbReference type="Pfam" id="PF00850"/>
    </source>
</evidence>
<dbReference type="InterPro" id="IPR000286">
    <property type="entry name" value="HDACs"/>
</dbReference>
<dbReference type="CDD" id="cd09994">
    <property type="entry name" value="HDAC_AcuC_like"/>
    <property type="match status" value="1"/>
</dbReference>
<comment type="caution">
    <text evidence="10">The sequence shown here is derived from an EMBL/GenBank/DDBJ whole genome shotgun (WGS) entry which is preliminary data.</text>
</comment>
<sequence>MEWVHTRDYVAAVRSLSAGLAPAQALQPERFGFSEQGDNPVYPGMYDAALLSSGATLVAAELVAEKRVDAAFSISGGLHHAAPTHASGFCIFNDPAIAIRYFLDRGLRVAYVDVDAHHGDGVQDVFYPDDRVLTISIHESGQYLFPGTGFVSEAGVGDGVGYSVNVPLFPYTEDELYLWAFREVVPPLIRAFAPDVLVTQLGIDSYHSDPITHLQLTSRGYVEVIREFAKLGLPWLALGGGGYDVGAVARCWSLAYGVMLGVEWPDRIPEAVSGQYPSTNLRDTVAMDVPDNMRQQARQYLEDGVANLRREVMSKHGLG</sequence>
<proteinExistence type="inferred from homology"/>
<keyword evidence="6" id="KW-0006">Acetoin catabolism</keyword>
<dbReference type="PRINTS" id="PR01271">
    <property type="entry name" value="HISDACETLASE"/>
</dbReference>
<dbReference type="Pfam" id="PF00850">
    <property type="entry name" value="Hist_deacetyl"/>
    <property type="match status" value="1"/>
</dbReference>
<dbReference type="PANTHER" id="PTHR10625:SF10">
    <property type="entry name" value="HISTONE DEACETYLASE HDAC1"/>
    <property type="match status" value="1"/>
</dbReference>
<organism evidence="10 11">
    <name type="scientific">Geodia barretti</name>
    <name type="common">Barrett's horny sponge</name>
    <dbReference type="NCBI Taxonomy" id="519541"/>
    <lineage>
        <taxon>Eukaryota</taxon>
        <taxon>Metazoa</taxon>
        <taxon>Porifera</taxon>
        <taxon>Demospongiae</taxon>
        <taxon>Heteroscleromorpha</taxon>
        <taxon>Tetractinellida</taxon>
        <taxon>Astrophorina</taxon>
        <taxon>Geodiidae</taxon>
        <taxon>Geodia</taxon>
    </lineage>
</organism>
<evidence type="ECO:0000256" key="7">
    <source>
        <dbReference type="ARBA" id="ARBA00022801"/>
    </source>
</evidence>
<gene>
    <name evidence="10" type="ORF">GBAR_LOCUS8304</name>
</gene>
<evidence type="ECO:0000256" key="1">
    <source>
        <dbReference type="ARBA" id="ARBA00005101"/>
    </source>
</evidence>
<dbReference type="Proteomes" id="UP001174909">
    <property type="component" value="Unassembled WGS sequence"/>
</dbReference>
<dbReference type="EMBL" id="CASHTH010001231">
    <property type="protein sequence ID" value="CAI8013030.1"/>
    <property type="molecule type" value="Genomic_DNA"/>
</dbReference>
<dbReference type="GO" id="GO:0040029">
    <property type="term" value="P:epigenetic regulation of gene expression"/>
    <property type="evidence" value="ECO:0007669"/>
    <property type="project" value="TreeGrafter"/>
</dbReference>
<dbReference type="PANTHER" id="PTHR10625">
    <property type="entry name" value="HISTONE DEACETYLASE HDAC1-RELATED"/>
    <property type="match status" value="1"/>
</dbReference>
<dbReference type="PRINTS" id="PR01270">
    <property type="entry name" value="HDASUPER"/>
</dbReference>
<evidence type="ECO:0000256" key="2">
    <source>
        <dbReference type="ARBA" id="ARBA00006457"/>
    </source>
</evidence>
<feature type="domain" description="Histone deacetylase" evidence="9">
    <location>
        <begin position="2"/>
        <end position="255"/>
    </location>
</feature>
<dbReference type="InterPro" id="IPR003084">
    <property type="entry name" value="HDAC_I/II"/>
</dbReference>